<feature type="domain" description="Aminotransferase-like plant mobile" evidence="2">
    <location>
        <begin position="171"/>
        <end position="274"/>
    </location>
</feature>
<dbReference type="InterPro" id="IPR019557">
    <property type="entry name" value="AminoTfrase-like_pln_mobile"/>
</dbReference>
<dbReference type="EMBL" id="JACGCM010002254">
    <property type="protein sequence ID" value="KAF6142498.1"/>
    <property type="molecule type" value="Genomic_DNA"/>
</dbReference>
<sequence length="493" mass="55765">MTTVVPPNTVEECPTNTVEECLINTVKQSPQNTIKTANEGVPEHSGAHIEDDYEVRVSGVVKIESESAQATLGAQPTLPTDGDINIDSTQKNCEHSSRRNSVSKTDANNDEVALLILVCSEASSSIEREGVLRVHHHPSTWDLTKEQQMVQDLVKLKSLHRIGAISYDSYNFSLIYAFVECLQQETNNFYFKWGEMTPTLDDMEQQIGFTSKGNSLSLKKLRDHYAYKLEKVLNDGTTVKAKKKGLTTKSVARAYMLYILGSFLFPIKKGTDVVWDPYKDKRDFTHGFKEITYFYGTLASPYHVQPYYTNRVVRQFSREQDDDDGMFEIHQKNQAPQVNEDGDTPVDHYEAGSEQYHASLNEHATLSPNAHDTMPTRAESCGLGQQIKALNGKLQKLKEDKDQKSETNIKLAEALKEKILECKNLQDKNGSFEVELKQKSGLEECNVSLSIELNKKRKKLVNAEEMKKSLEVNNNEWEVWHQALKKALTSEGM</sequence>
<keyword evidence="4" id="KW-1185">Reference proteome</keyword>
<evidence type="ECO:0000256" key="1">
    <source>
        <dbReference type="SAM" id="Coils"/>
    </source>
</evidence>
<comment type="caution">
    <text evidence="3">The sequence shown here is derived from an EMBL/GenBank/DDBJ whole genome shotgun (WGS) entry which is preliminary data.</text>
</comment>
<dbReference type="AlphaFoldDB" id="A0A7J7LIY4"/>
<reference evidence="3 4" key="1">
    <citation type="journal article" date="2020" name="IScience">
        <title>Genome Sequencing of the Endangered Kingdonia uniflora (Circaeasteraceae, Ranunculales) Reveals Potential Mechanisms of Evolutionary Specialization.</title>
        <authorList>
            <person name="Sun Y."/>
            <person name="Deng T."/>
            <person name="Zhang A."/>
            <person name="Moore M.J."/>
            <person name="Landis J.B."/>
            <person name="Lin N."/>
            <person name="Zhang H."/>
            <person name="Zhang X."/>
            <person name="Huang J."/>
            <person name="Zhang X."/>
            <person name="Sun H."/>
            <person name="Wang H."/>
        </authorList>
    </citation>
    <scope>NUCLEOTIDE SEQUENCE [LARGE SCALE GENOMIC DNA]</scope>
    <source>
        <strain evidence="3">TB1705</strain>
        <tissue evidence="3">Leaf</tissue>
    </source>
</reference>
<name>A0A7J7LIY4_9MAGN</name>
<evidence type="ECO:0000313" key="4">
    <source>
        <dbReference type="Proteomes" id="UP000541444"/>
    </source>
</evidence>
<proteinExistence type="predicted"/>
<dbReference type="Proteomes" id="UP000541444">
    <property type="component" value="Unassembled WGS sequence"/>
</dbReference>
<gene>
    <name evidence="3" type="ORF">GIB67_039462</name>
</gene>
<protein>
    <recommendedName>
        <fullName evidence="2">Aminotransferase-like plant mobile domain-containing protein</fullName>
    </recommendedName>
</protein>
<evidence type="ECO:0000259" key="2">
    <source>
        <dbReference type="Pfam" id="PF10536"/>
    </source>
</evidence>
<organism evidence="3 4">
    <name type="scientific">Kingdonia uniflora</name>
    <dbReference type="NCBI Taxonomy" id="39325"/>
    <lineage>
        <taxon>Eukaryota</taxon>
        <taxon>Viridiplantae</taxon>
        <taxon>Streptophyta</taxon>
        <taxon>Embryophyta</taxon>
        <taxon>Tracheophyta</taxon>
        <taxon>Spermatophyta</taxon>
        <taxon>Magnoliopsida</taxon>
        <taxon>Ranunculales</taxon>
        <taxon>Circaeasteraceae</taxon>
        <taxon>Kingdonia</taxon>
    </lineage>
</organism>
<feature type="coiled-coil region" evidence="1">
    <location>
        <begin position="387"/>
        <end position="473"/>
    </location>
</feature>
<keyword evidence="1" id="KW-0175">Coiled coil</keyword>
<evidence type="ECO:0000313" key="3">
    <source>
        <dbReference type="EMBL" id="KAF6142498.1"/>
    </source>
</evidence>
<dbReference type="Pfam" id="PF10536">
    <property type="entry name" value="PMD"/>
    <property type="match status" value="1"/>
</dbReference>
<dbReference type="GO" id="GO:0010073">
    <property type="term" value="P:meristem maintenance"/>
    <property type="evidence" value="ECO:0007669"/>
    <property type="project" value="InterPro"/>
</dbReference>
<dbReference type="InterPro" id="IPR044824">
    <property type="entry name" value="MAIN-like"/>
</dbReference>
<dbReference type="PANTHER" id="PTHR46033">
    <property type="entry name" value="PROTEIN MAIN-LIKE 2"/>
    <property type="match status" value="1"/>
</dbReference>
<dbReference type="PANTHER" id="PTHR46033:SF1">
    <property type="entry name" value="PROTEIN MAIN-LIKE 2"/>
    <property type="match status" value="1"/>
</dbReference>
<accession>A0A7J7LIY4</accession>